<comment type="caution">
    <text evidence="1">The sequence shown here is derived from an EMBL/GenBank/DDBJ whole genome shotgun (WGS) entry which is preliminary data.</text>
</comment>
<name>A0AAV4TZ04_9ARAC</name>
<reference evidence="1 2" key="1">
    <citation type="submission" date="2021-06" db="EMBL/GenBank/DDBJ databases">
        <title>Caerostris darwini draft genome.</title>
        <authorList>
            <person name="Kono N."/>
            <person name="Arakawa K."/>
        </authorList>
    </citation>
    <scope>NUCLEOTIDE SEQUENCE [LARGE SCALE GENOMIC DNA]</scope>
</reference>
<dbReference type="AlphaFoldDB" id="A0AAV4TZ04"/>
<protein>
    <submittedName>
        <fullName evidence="1">Uncharacterized protein</fullName>
    </submittedName>
</protein>
<organism evidence="1 2">
    <name type="scientific">Caerostris darwini</name>
    <dbReference type="NCBI Taxonomy" id="1538125"/>
    <lineage>
        <taxon>Eukaryota</taxon>
        <taxon>Metazoa</taxon>
        <taxon>Ecdysozoa</taxon>
        <taxon>Arthropoda</taxon>
        <taxon>Chelicerata</taxon>
        <taxon>Arachnida</taxon>
        <taxon>Araneae</taxon>
        <taxon>Araneomorphae</taxon>
        <taxon>Entelegynae</taxon>
        <taxon>Araneoidea</taxon>
        <taxon>Araneidae</taxon>
        <taxon>Caerostris</taxon>
    </lineage>
</organism>
<accession>A0AAV4TZ04</accession>
<keyword evidence="2" id="KW-1185">Reference proteome</keyword>
<dbReference type="EMBL" id="BPLQ01010412">
    <property type="protein sequence ID" value="GIY50619.1"/>
    <property type="molecule type" value="Genomic_DNA"/>
</dbReference>
<evidence type="ECO:0000313" key="2">
    <source>
        <dbReference type="Proteomes" id="UP001054837"/>
    </source>
</evidence>
<sequence>MKISPRVPPRIACYTVAALNHLNLGITSPFHSTPTERHSSDRFITTPLSGVPNRELLSQCLSTPNPRLTDNMCRSYSILLLLFQYGL</sequence>
<gene>
    <name evidence="1" type="ORF">CDAR_469861</name>
</gene>
<dbReference type="Proteomes" id="UP001054837">
    <property type="component" value="Unassembled WGS sequence"/>
</dbReference>
<evidence type="ECO:0000313" key="1">
    <source>
        <dbReference type="EMBL" id="GIY50619.1"/>
    </source>
</evidence>
<proteinExistence type="predicted"/>